<reference evidence="4" key="1">
    <citation type="submission" date="2021-05" db="EMBL/GenBank/DDBJ databases">
        <authorList>
            <person name="Pietrasiak N."/>
            <person name="Ward R."/>
            <person name="Stajich J.E."/>
            <person name="Kurbessoian T."/>
        </authorList>
    </citation>
    <scope>NUCLEOTIDE SEQUENCE</scope>
    <source>
        <strain evidence="4">CPER-KK1</strain>
    </source>
</reference>
<evidence type="ECO:0000256" key="1">
    <source>
        <dbReference type="ARBA" id="ARBA00006096"/>
    </source>
</evidence>
<dbReference type="GO" id="GO:0000270">
    <property type="term" value="P:peptidoglycan metabolic process"/>
    <property type="evidence" value="ECO:0007669"/>
    <property type="project" value="TreeGrafter"/>
</dbReference>
<dbReference type="PRINTS" id="PR00922">
    <property type="entry name" value="DADACBPTASE3"/>
</dbReference>
<dbReference type="PANTHER" id="PTHR30023:SF0">
    <property type="entry name" value="PENICILLIN-SENSITIVE CARBOXYPEPTIDASE A"/>
    <property type="match status" value="1"/>
</dbReference>
<sequence length="439" mass="47010">MLQRFGSGLLASGFVALLLKVVGMSPAALKPVQLLEWQNLPVFALPSEPDPVAEVAMRQSLKDWSTKGPTASQGVWMQSGMTRLANHQGTVALPAASLTKIATTLAALDKWGPAHQFETVVSTTGVVKDGVVQGDLVITGSGDPFFVWEEAIALGNSLNQLGIRRVTGNLVVTGEFYMNYREEPLISGQMLQQALNFSSWSPAIATQHAAMPKGTAKPQVAIAGTVKVATIPLPKKFLILRHRSVSLTQILKEMNIYSNNAMAEMLAKSVGGAKITAQLAANSAGVPLEEIQLVNGSGLGVDNRISPRATSAMLMAVQRFLQPHQLDIADIFPVAGRDKRGTMQARNIPFGSAIKTGTLRDVSALAGVMPTRDRGEVWFAIINRGGDVDGFRRQQDELLGRLSKQWGTSPTVNASTTQAPALLGDPKRNEKISGFQTQL</sequence>
<evidence type="ECO:0000256" key="2">
    <source>
        <dbReference type="ARBA" id="ARBA00022801"/>
    </source>
</evidence>
<dbReference type="SUPFAM" id="SSF56601">
    <property type="entry name" value="beta-lactamase/transpeptidase-like"/>
    <property type="match status" value="1"/>
</dbReference>
<reference evidence="4" key="2">
    <citation type="journal article" date="2022" name="Microbiol. Resour. Announc.">
        <title>Metagenome Sequencing to Explore Phylogenomics of Terrestrial Cyanobacteria.</title>
        <authorList>
            <person name="Ward R.D."/>
            <person name="Stajich J.E."/>
            <person name="Johansen J.R."/>
            <person name="Huntemann M."/>
            <person name="Clum A."/>
            <person name="Foster B."/>
            <person name="Foster B."/>
            <person name="Roux S."/>
            <person name="Palaniappan K."/>
            <person name="Varghese N."/>
            <person name="Mukherjee S."/>
            <person name="Reddy T.B.K."/>
            <person name="Daum C."/>
            <person name="Copeland A."/>
            <person name="Chen I.A."/>
            <person name="Ivanova N.N."/>
            <person name="Kyrpides N.C."/>
            <person name="Shapiro N."/>
            <person name="Eloe-Fadrosh E.A."/>
            <person name="Pietrasiak N."/>
        </authorList>
    </citation>
    <scope>NUCLEOTIDE SEQUENCE</scope>
    <source>
        <strain evidence="4">CPER-KK1</strain>
    </source>
</reference>
<dbReference type="EC" id="3.4.16.4" evidence="4"/>
<feature type="compositionally biased region" description="Polar residues" evidence="3">
    <location>
        <begin position="406"/>
        <end position="419"/>
    </location>
</feature>
<dbReference type="InterPro" id="IPR000667">
    <property type="entry name" value="Peptidase_S13"/>
</dbReference>
<comment type="similarity">
    <text evidence="1">Belongs to the peptidase S13 family.</text>
</comment>
<keyword evidence="2 4" id="KW-0378">Hydrolase</keyword>
<dbReference type="Pfam" id="PF02113">
    <property type="entry name" value="Peptidase_S13"/>
    <property type="match status" value="2"/>
</dbReference>
<proteinExistence type="inferred from homology"/>
<comment type="caution">
    <text evidence="4">The sequence shown here is derived from an EMBL/GenBank/DDBJ whole genome shotgun (WGS) entry which is preliminary data.</text>
</comment>
<dbReference type="GO" id="GO:0006508">
    <property type="term" value="P:proteolysis"/>
    <property type="evidence" value="ECO:0007669"/>
    <property type="project" value="InterPro"/>
</dbReference>
<protein>
    <submittedName>
        <fullName evidence="4">D-alanyl-D-alanine carboxypeptidase</fullName>
        <ecNumber evidence="4">3.4.16.4</ecNumber>
    </submittedName>
</protein>
<evidence type="ECO:0000256" key="3">
    <source>
        <dbReference type="SAM" id="MobiDB-lite"/>
    </source>
</evidence>
<dbReference type="Gene3D" id="3.40.710.10">
    <property type="entry name" value="DD-peptidase/beta-lactamase superfamily"/>
    <property type="match status" value="1"/>
</dbReference>
<dbReference type="AlphaFoldDB" id="A0A951PK13"/>
<dbReference type="GO" id="GO:0009002">
    <property type="term" value="F:serine-type D-Ala-D-Ala carboxypeptidase activity"/>
    <property type="evidence" value="ECO:0007669"/>
    <property type="project" value="UniProtKB-EC"/>
</dbReference>
<dbReference type="Gene3D" id="3.50.80.20">
    <property type="entry name" value="D-Ala-D-Ala carboxypeptidase C, peptidase S13"/>
    <property type="match status" value="1"/>
</dbReference>
<dbReference type="InterPro" id="IPR012338">
    <property type="entry name" value="Beta-lactam/transpept-like"/>
</dbReference>
<evidence type="ECO:0000313" key="4">
    <source>
        <dbReference type="EMBL" id="MBW4544367.1"/>
    </source>
</evidence>
<feature type="region of interest" description="Disordered" evidence="3">
    <location>
        <begin position="406"/>
        <end position="439"/>
    </location>
</feature>
<gene>
    <name evidence="4" type="ORF">KME25_07990</name>
</gene>
<keyword evidence="4" id="KW-0645">Protease</keyword>
<dbReference type="EMBL" id="JAHHIF010000008">
    <property type="protein sequence ID" value="MBW4544367.1"/>
    <property type="molecule type" value="Genomic_DNA"/>
</dbReference>
<evidence type="ECO:0000313" key="5">
    <source>
        <dbReference type="Proteomes" id="UP000753908"/>
    </source>
</evidence>
<keyword evidence="4" id="KW-0121">Carboxypeptidase</keyword>
<accession>A0A951PK13</accession>
<dbReference type="Proteomes" id="UP000753908">
    <property type="component" value="Unassembled WGS sequence"/>
</dbReference>
<dbReference type="PANTHER" id="PTHR30023">
    <property type="entry name" value="D-ALANYL-D-ALANINE CARBOXYPEPTIDASE"/>
    <property type="match status" value="1"/>
</dbReference>
<name>A0A951PK13_9CYAN</name>
<organism evidence="4 5">
    <name type="scientific">Symplocastrum torsivum CPER-KK1</name>
    <dbReference type="NCBI Taxonomy" id="450513"/>
    <lineage>
        <taxon>Bacteria</taxon>
        <taxon>Bacillati</taxon>
        <taxon>Cyanobacteriota</taxon>
        <taxon>Cyanophyceae</taxon>
        <taxon>Oscillatoriophycideae</taxon>
        <taxon>Oscillatoriales</taxon>
        <taxon>Microcoleaceae</taxon>
        <taxon>Symplocastrum</taxon>
    </lineage>
</organism>